<dbReference type="Proteomes" id="UP001652661">
    <property type="component" value="Chromosome 2R"/>
</dbReference>
<keyword evidence="2" id="KW-1185">Reference proteome</keyword>
<feature type="region of interest" description="Disordered" evidence="1">
    <location>
        <begin position="88"/>
        <end position="131"/>
    </location>
</feature>
<protein>
    <submittedName>
        <fullName evidence="3">Uncharacterized protein isoform X1</fullName>
    </submittedName>
</protein>
<feature type="region of interest" description="Disordered" evidence="1">
    <location>
        <begin position="195"/>
        <end position="272"/>
    </location>
</feature>
<feature type="compositionally biased region" description="Polar residues" evidence="1">
    <location>
        <begin position="97"/>
        <end position="113"/>
    </location>
</feature>
<reference evidence="2" key="1">
    <citation type="submission" date="2025-05" db="UniProtKB">
        <authorList>
            <consortium name="RefSeq"/>
        </authorList>
    </citation>
    <scope>NUCLEOTIDE SEQUENCE [LARGE SCALE GENOMIC DNA]</scope>
    <source>
        <strain evidence="2">14028-0561.14</strain>
    </source>
</reference>
<evidence type="ECO:0000313" key="3">
    <source>
        <dbReference type="RefSeq" id="XP_041632752.1"/>
    </source>
</evidence>
<reference evidence="3" key="2">
    <citation type="submission" date="2025-08" db="UniProtKB">
        <authorList>
            <consortium name="RefSeq"/>
        </authorList>
    </citation>
    <scope>IDENTIFICATION</scope>
    <source>
        <strain evidence="3">14028-0561.14</strain>
        <tissue evidence="3">Whole fly</tissue>
    </source>
</reference>
<accession>A0ABM3C7K6</accession>
<evidence type="ECO:0000256" key="1">
    <source>
        <dbReference type="SAM" id="MobiDB-lite"/>
    </source>
</evidence>
<proteinExistence type="predicted"/>
<gene>
    <name evidence="3" type="primary">LOC121502863</name>
</gene>
<dbReference type="RefSeq" id="XP_041632752.1">
    <property type="nucleotide sequence ID" value="XM_041776818.2"/>
</dbReference>
<dbReference type="GeneID" id="121502863"/>
<name>A0ABM3C7K6_DROKI</name>
<evidence type="ECO:0000313" key="2">
    <source>
        <dbReference type="Proteomes" id="UP001652661"/>
    </source>
</evidence>
<feature type="region of interest" description="Disordered" evidence="1">
    <location>
        <begin position="786"/>
        <end position="818"/>
    </location>
</feature>
<sequence length="946" mass="105021">MSNNKRVLKTYVWRRKGSHRVCLVRRVPGVLFDSRLKQMIKRRLRNVRQWSQRLLNYYEKMRTMKFYKKKEQLDDELLVNIEKPSPKLPNKIPALEDNTSSKAKQPTGQQIGMSNELRRPSTTSIDTPADANDAYNLHRIPKVVLKRNEKDFTCNLVFDRNEMLPLNDLQGKKHQCTLPSKNYVDGIEEDLESEVSESSESLKSMGAASAHPTATGCHPSPVQQKLDTLNPTPELSKNFCGRESHEDQVIEQDTTLAHPEVATSSSQRRSEDVMKDYYQNRKAKPELKTKADSARKETITVVLNYKLIPFPIEGCFILCQWEYLLAAFDARNAFVWAVQTETSLLMAVTTVNQTPSVLAAKNCVNIRNAINQDALPLLALQLLRRGWQKDKTKNRVVGMLGMAGYWHIKRLGHNLCQEISPLTVIPLNEMPAEMLPVPENSPKELLIPGAECSIQTENETETESETETKTEPKAASLDQYQREIARKDKEREKVLLPTVEILDSDEEMVFPKLEIIDSDEEDLLSRLEILHSDEAELLSAVDNFEESTVKNVEMDNQNPGKSFEVDLSKAVVPPKHDKPVIISVEYLSPQVPAKLPNSSVPAQPPTAKITSLMTNENPEVPISGNFATTDALVISKADAAGCTSFVTQKLTPPVAAPQQPSLETPRELLKIYNRPNMPVNGQTLPSQIKPMTAQPVFIKKIVATGEVSSSLPSQLINEGTTSPGGCLNPNAASTLAPVLQDQSKVLNMYPRQNMPVNIQVVQSQTKPMIPIPVLITKIPAASVASSSRASQLTNGSTTSLGVRPEQATTSRPSQLTTGQSLLVNPQALGIKAATSSLGIGPASQKLSPNQAPISAPVSVPLDKKKITQFGFMYANNLPAYPAWVQASFFIVQIPDVEAIVFKSLADANKFLNKYLARIPIFEGLLPADWKFMVRKDINKYQGCTKT</sequence>
<organism evidence="2 3">
    <name type="scientific">Drosophila kikkawai</name>
    <name type="common">Fruit fly</name>
    <dbReference type="NCBI Taxonomy" id="30033"/>
    <lineage>
        <taxon>Eukaryota</taxon>
        <taxon>Metazoa</taxon>
        <taxon>Ecdysozoa</taxon>
        <taxon>Arthropoda</taxon>
        <taxon>Hexapoda</taxon>
        <taxon>Insecta</taxon>
        <taxon>Pterygota</taxon>
        <taxon>Neoptera</taxon>
        <taxon>Endopterygota</taxon>
        <taxon>Diptera</taxon>
        <taxon>Brachycera</taxon>
        <taxon>Muscomorpha</taxon>
        <taxon>Ephydroidea</taxon>
        <taxon>Drosophilidae</taxon>
        <taxon>Drosophila</taxon>
        <taxon>Sophophora</taxon>
    </lineage>
</organism>
<feature type="compositionally biased region" description="Polar residues" evidence="1">
    <location>
        <begin position="221"/>
        <end position="235"/>
    </location>
</feature>
<feature type="region of interest" description="Disordered" evidence="1">
    <location>
        <begin position="456"/>
        <end position="475"/>
    </location>
</feature>
<feature type="compositionally biased region" description="Polar residues" evidence="1">
    <location>
        <begin position="791"/>
        <end position="818"/>
    </location>
</feature>